<name>A0A8G0VLC5_9ANNE</name>
<feature type="region of interest" description="Disordered" evidence="15">
    <location>
        <begin position="989"/>
        <end position="1035"/>
    </location>
</feature>
<keyword evidence="9" id="KW-0442">Lipid degradation</keyword>
<feature type="transmembrane region" description="Helical" evidence="16">
    <location>
        <begin position="134"/>
        <end position="156"/>
    </location>
</feature>
<evidence type="ECO:0000256" key="12">
    <source>
        <dbReference type="ARBA" id="ARBA00023136"/>
    </source>
</evidence>
<feature type="compositionally biased region" description="Basic and acidic residues" evidence="15">
    <location>
        <begin position="995"/>
        <end position="1005"/>
    </location>
</feature>
<dbReference type="InterPro" id="IPR002921">
    <property type="entry name" value="Fungal_lipase-type"/>
</dbReference>
<keyword evidence="6" id="KW-0479">Metal-binding</keyword>
<dbReference type="GO" id="GO:0046340">
    <property type="term" value="P:diacylglycerol catabolic process"/>
    <property type="evidence" value="ECO:0007669"/>
    <property type="project" value="TreeGrafter"/>
</dbReference>
<keyword evidence="7" id="KW-0378">Hydrolase</keyword>
<keyword evidence="12 16" id="KW-0472">Membrane</keyword>
<dbReference type="GO" id="GO:0046872">
    <property type="term" value="F:metal ion binding"/>
    <property type="evidence" value="ECO:0007669"/>
    <property type="project" value="UniProtKB-KW"/>
</dbReference>
<dbReference type="GO" id="GO:0005886">
    <property type="term" value="C:plasma membrane"/>
    <property type="evidence" value="ECO:0007669"/>
    <property type="project" value="UniProtKB-SubCell"/>
</dbReference>
<feature type="compositionally biased region" description="Basic and acidic residues" evidence="15">
    <location>
        <begin position="1093"/>
        <end position="1108"/>
    </location>
</feature>
<organism evidence="18">
    <name type="scientific">Hirudo verbana</name>
    <dbReference type="NCBI Taxonomy" id="311461"/>
    <lineage>
        <taxon>Eukaryota</taxon>
        <taxon>Metazoa</taxon>
        <taxon>Spiralia</taxon>
        <taxon>Lophotrochozoa</taxon>
        <taxon>Annelida</taxon>
        <taxon>Clitellata</taxon>
        <taxon>Hirudinea</taxon>
        <taxon>Hirudinida</taxon>
        <taxon>Hirudiniformes</taxon>
        <taxon>Hirudinidae</taxon>
        <taxon>Hirudo</taxon>
    </lineage>
</organism>
<dbReference type="GO" id="GO:0016298">
    <property type="term" value="F:lipase activity"/>
    <property type="evidence" value="ECO:0007669"/>
    <property type="project" value="TreeGrafter"/>
</dbReference>
<feature type="region of interest" description="Disordered" evidence="15">
    <location>
        <begin position="1177"/>
        <end position="1213"/>
    </location>
</feature>
<evidence type="ECO:0000256" key="11">
    <source>
        <dbReference type="ARBA" id="ARBA00023098"/>
    </source>
</evidence>
<keyword evidence="8" id="KW-0106">Calcium</keyword>
<keyword evidence="5 16" id="KW-0812">Transmembrane</keyword>
<dbReference type="GO" id="GO:0019369">
    <property type="term" value="P:arachidonate metabolic process"/>
    <property type="evidence" value="ECO:0007669"/>
    <property type="project" value="TreeGrafter"/>
</dbReference>
<reference evidence="18" key="1">
    <citation type="submission" date="2020-06" db="EMBL/GenBank/DDBJ databases">
        <title>Molecular identification and characterization of diacylglycerol lipase alpha in Hirudo verbana.</title>
        <authorList>
            <person name="Kabeiseman E.J."/>
            <person name="Paulsen R.T."/>
            <person name="Burrell B.D."/>
        </authorList>
    </citation>
    <scope>NUCLEOTIDE SEQUENCE</scope>
</reference>
<feature type="domain" description="Fungal lipase-type" evidence="17">
    <location>
        <begin position="475"/>
        <end position="578"/>
    </location>
</feature>
<feature type="compositionally biased region" description="Basic and acidic residues" evidence="15">
    <location>
        <begin position="1177"/>
        <end position="1194"/>
    </location>
</feature>
<evidence type="ECO:0000256" key="3">
    <source>
        <dbReference type="ARBA" id="ARBA00022475"/>
    </source>
</evidence>
<evidence type="ECO:0000256" key="5">
    <source>
        <dbReference type="ARBA" id="ARBA00022692"/>
    </source>
</evidence>
<feature type="transmembrane region" description="Helical" evidence="16">
    <location>
        <begin position="20"/>
        <end position="40"/>
    </location>
</feature>
<dbReference type="EC" id="3.1.1.116" evidence="14"/>
<feature type="transmembrane region" description="Helical" evidence="16">
    <location>
        <begin position="60"/>
        <end position="80"/>
    </location>
</feature>
<keyword evidence="4" id="KW-0597">Phosphoprotein</keyword>
<evidence type="ECO:0000256" key="10">
    <source>
        <dbReference type="ARBA" id="ARBA00022989"/>
    </source>
</evidence>
<dbReference type="InterPro" id="IPR052214">
    <property type="entry name" value="DAG_Lipase-Related"/>
</dbReference>
<evidence type="ECO:0000259" key="17">
    <source>
        <dbReference type="Pfam" id="PF01764"/>
    </source>
</evidence>
<proteinExistence type="evidence at transcript level"/>
<evidence type="ECO:0000256" key="16">
    <source>
        <dbReference type="SAM" id="Phobius"/>
    </source>
</evidence>
<evidence type="ECO:0000256" key="9">
    <source>
        <dbReference type="ARBA" id="ARBA00022963"/>
    </source>
</evidence>
<feature type="transmembrane region" description="Helical" evidence="16">
    <location>
        <begin position="100"/>
        <end position="122"/>
    </location>
</feature>
<dbReference type="PANTHER" id="PTHR45792:SF8">
    <property type="entry name" value="DIACYLGLYCEROL LIPASE-ALPHA"/>
    <property type="match status" value="1"/>
</dbReference>
<dbReference type="EMBL" id="MT610103">
    <property type="protein sequence ID" value="QYV98475.1"/>
    <property type="molecule type" value="mRNA"/>
</dbReference>
<comment type="catalytic activity">
    <reaction evidence="13">
        <text>a 1,2-diacyl-sn-glycerol + H2O = a 2-acylglycerol + a fatty acid + H(+)</text>
        <dbReference type="Rhea" id="RHEA:33275"/>
        <dbReference type="ChEBI" id="CHEBI:15377"/>
        <dbReference type="ChEBI" id="CHEBI:15378"/>
        <dbReference type="ChEBI" id="CHEBI:17389"/>
        <dbReference type="ChEBI" id="CHEBI:17815"/>
        <dbReference type="ChEBI" id="CHEBI:28868"/>
        <dbReference type="EC" id="3.1.1.116"/>
    </reaction>
    <physiologicalReaction direction="left-to-right" evidence="13">
        <dbReference type="Rhea" id="RHEA:33276"/>
    </physiologicalReaction>
</comment>
<comment type="cofactor">
    <cofactor evidence="1">
        <name>Ca(2+)</name>
        <dbReference type="ChEBI" id="CHEBI:29108"/>
    </cofactor>
</comment>
<dbReference type="InterPro" id="IPR029058">
    <property type="entry name" value="AB_hydrolase_fold"/>
</dbReference>
<sequence>MPALVLFKRRWKLGSDDLVIPAAILAAIHMIWTTVLAYMLVISENSPSDSSHWITSLRWFVIGLMAIFPASLVLEVAIAVSSGRGGPLKTNMRSNVSTLLYLRLGVLGIELFWEILSVVRLFLSSDNKPSSMMLSIVGGFLLFNWLVTFTVIGQFGKAPPLRDNLKCSGLNRSCSFHPLNRDEISSEKAAGRTSMGGGDGSGIYSSINEALCRGGAMSNSLIGQALANNSDGDGTACMDSGFYGFHEICCFSVPSKRNSYSELERVISFMLGDLDLVQSDIVTGLVLFKRSQKSIQDMTITEPSNEVYQFLSGTPITSTTRFLGFKSQGSVEFYSRVVRFMKYPLATHRLTRSTVFKKFRSSRGCSNGTKRCTCCHKSRIKNPKRLNSDRIQTLQLEPVEKELANLIGQKQFELLHCSLLNADLDGMSFLVGLDHEVKAVVVCVWSAICLKDAFVKMCSNKATSQCVIVRPDWFVSEYFAMLADKIYSRLRNDNLLLQALSRDQLSGTECYELIVTGQSLAGGVACVLAVLLKQFYHNLHCFAYAPPNSIFNAVCVRETQSFITSVVVGKDIVPRLSCNQIEAFRQSLVSCLRSCNSHKLRILCSRRPSACCPDHQPPETAQTTMEHLGREGDLFNKSTGLYLPGKVVHIVRSRPKISCSNRMSQCKRHSVFQAVWARNEDFKDILVSRKMISDHCPFLIMDALEKVLTHISPAKPVRKGVSGKRGHHRPIISANSSHNETTLTSQNTVSDFSTSEQLIESTYAPATLSMGPTEIPHPSVQEFFNQSMTLTGNISEPHFGLDVPGPYERINNQTFPKVKMRSSRPSEFANRVIRIMPQQLSSNGGPSGQHTAENFYNTINVPNHFASMTSDSMASNPAKIRTTATNHFLAGEQSNKRQPILIDNWTGAFAPLASPEALSESSSLASCGEQSSSGYPVGFVAGLPGHRGDSIKRLSSGAAYQRLVARIDPIRQSPLGPIHPFSGGWIDSGSADTASSHKDLPERIKKSSLTSKSNTGSLRSRSTNQEQGSVKGDEELTKDLRDFGAFLSHDPLSKESYYAEIGEPSDGPSNHVAGPKSDSLYDLIMDASSPVEEQARSEEPEGKAKADSDLMVFSPPSSGEHLRAKSAMIVLPTTDSPCKDSISQQEQQTLRQFETVAVSTVTGAPFECEPIYSKVIPRPERKSENQENTSKDVPRSPVNRDVPPELRRCSPEEKDVAVDSNAFFCDSDDDYEEAQEQFIYDLMIGHYSCAGRGYPHGFIESYSKTANLSVAEEVAEAPPNIF</sequence>
<evidence type="ECO:0000256" key="8">
    <source>
        <dbReference type="ARBA" id="ARBA00022837"/>
    </source>
</evidence>
<keyword evidence="11" id="KW-0443">Lipid metabolism</keyword>
<accession>A0A8G0VLC5</accession>
<evidence type="ECO:0000256" key="14">
    <source>
        <dbReference type="ARBA" id="ARBA00026104"/>
    </source>
</evidence>
<dbReference type="Gene3D" id="3.40.50.1820">
    <property type="entry name" value="alpha/beta hydrolase"/>
    <property type="match status" value="1"/>
</dbReference>
<gene>
    <name evidence="18" type="primary">DAGLa</name>
</gene>
<evidence type="ECO:0000256" key="15">
    <source>
        <dbReference type="SAM" id="MobiDB-lite"/>
    </source>
</evidence>
<comment type="subcellular location">
    <subcellularLocation>
        <location evidence="2">Cell membrane</location>
        <topology evidence="2">Multi-pass membrane protein</topology>
    </subcellularLocation>
</comment>
<evidence type="ECO:0000256" key="13">
    <source>
        <dbReference type="ARBA" id="ARBA00024531"/>
    </source>
</evidence>
<evidence type="ECO:0000256" key="4">
    <source>
        <dbReference type="ARBA" id="ARBA00022553"/>
    </source>
</evidence>
<evidence type="ECO:0000256" key="7">
    <source>
        <dbReference type="ARBA" id="ARBA00022801"/>
    </source>
</evidence>
<protein>
    <recommendedName>
        <fullName evidence="14">sn-1-specific diacylglycerol lipase</fullName>
        <ecNumber evidence="14">3.1.1.116</ecNumber>
    </recommendedName>
</protein>
<evidence type="ECO:0000256" key="6">
    <source>
        <dbReference type="ARBA" id="ARBA00022723"/>
    </source>
</evidence>
<evidence type="ECO:0000256" key="2">
    <source>
        <dbReference type="ARBA" id="ARBA00004651"/>
    </source>
</evidence>
<keyword evidence="3" id="KW-1003">Cell membrane</keyword>
<feature type="region of interest" description="Disordered" evidence="15">
    <location>
        <begin position="1090"/>
        <end position="1110"/>
    </location>
</feature>
<evidence type="ECO:0000313" key="18">
    <source>
        <dbReference type="EMBL" id="QYV98475.1"/>
    </source>
</evidence>
<feature type="compositionally biased region" description="Polar residues" evidence="15">
    <location>
        <begin position="1007"/>
        <end position="1028"/>
    </location>
</feature>
<evidence type="ECO:0000256" key="1">
    <source>
        <dbReference type="ARBA" id="ARBA00001913"/>
    </source>
</evidence>
<dbReference type="SUPFAM" id="SSF53474">
    <property type="entry name" value="alpha/beta-Hydrolases"/>
    <property type="match status" value="1"/>
</dbReference>
<keyword evidence="10 16" id="KW-1133">Transmembrane helix</keyword>
<feature type="compositionally biased region" description="Basic and acidic residues" evidence="15">
    <location>
        <begin position="1202"/>
        <end position="1213"/>
    </location>
</feature>
<dbReference type="PANTHER" id="PTHR45792">
    <property type="entry name" value="DIACYLGLYCEROL LIPASE HOMOLOG-RELATED"/>
    <property type="match status" value="1"/>
</dbReference>
<dbReference type="Pfam" id="PF01764">
    <property type="entry name" value="Lipase_3"/>
    <property type="match status" value="1"/>
</dbReference>